<organism evidence="2 3">
    <name type="scientific">Candidatus Enterocloster excrementipullorum</name>
    <dbReference type="NCBI Taxonomy" id="2838559"/>
    <lineage>
        <taxon>Bacteria</taxon>
        <taxon>Bacillati</taxon>
        <taxon>Bacillota</taxon>
        <taxon>Clostridia</taxon>
        <taxon>Lachnospirales</taxon>
        <taxon>Lachnospiraceae</taxon>
        <taxon>Enterocloster</taxon>
    </lineage>
</organism>
<feature type="region of interest" description="Disordered" evidence="1">
    <location>
        <begin position="9"/>
        <end position="31"/>
    </location>
</feature>
<name>A0A9D2MXQ9_9FIRM</name>
<evidence type="ECO:0000256" key="1">
    <source>
        <dbReference type="SAM" id="MobiDB-lite"/>
    </source>
</evidence>
<dbReference type="Proteomes" id="UP000823910">
    <property type="component" value="Unassembled WGS sequence"/>
</dbReference>
<comment type="caution">
    <text evidence="2">The sequence shown here is derived from an EMBL/GenBank/DDBJ whole genome shotgun (WGS) entry which is preliminary data.</text>
</comment>
<gene>
    <name evidence="2" type="ORF">H9704_01760</name>
</gene>
<dbReference type="InterPro" id="IPR020256">
    <property type="entry name" value="Spore_coat_CotJA"/>
</dbReference>
<evidence type="ECO:0000313" key="3">
    <source>
        <dbReference type="Proteomes" id="UP000823910"/>
    </source>
</evidence>
<reference evidence="2" key="1">
    <citation type="journal article" date="2021" name="PeerJ">
        <title>Extensive microbial diversity within the chicken gut microbiome revealed by metagenomics and culture.</title>
        <authorList>
            <person name="Gilroy R."/>
            <person name="Ravi A."/>
            <person name="Getino M."/>
            <person name="Pursley I."/>
            <person name="Horton D.L."/>
            <person name="Alikhan N.F."/>
            <person name="Baker D."/>
            <person name="Gharbi K."/>
            <person name="Hall N."/>
            <person name="Watson M."/>
            <person name="Adriaenssens E.M."/>
            <person name="Foster-Nyarko E."/>
            <person name="Jarju S."/>
            <person name="Secka A."/>
            <person name="Antonio M."/>
            <person name="Oren A."/>
            <person name="Chaudhuri R.R."/>
            <person name="La Ragione R."/>
            <person name="Hildebrand F."/>
            <person name="Pallen M.J."/>
        </authorList>
    </citation>
    <scope>NUCLEOTIDE SEQUENCE</scope>
    <source>
        <strain evidence="2">CHK180-15479</strain>
    </source>
</reference>
<proteinExistence type="predicted"/>
<feature type="compositionally biased region" description="Low complexity" evidence="1">
    <location>
        <begin position="11"/>
        <end position="31"/>
    </location>
</feature>
<dbReference type="AlphaFoldDB" id="A0A9D2MXQ9"/>
<sequence>MNLCRCAPNTAAGAGAQPGSSQSLGSSRSLPFPGPGLSLAMASVPMQPWETPYNTAKALKQGTIFPSLDLPFYVTGGGMNG</sequence>
<dbReference type="Pfam" id="PF11007">
    <property type="entry name" value="CotJA"/>
    <property type="match status" value="1"/>
</dbReference>
<dbReference type="EMBL" id="DWWT01000005">
    <property type="protein sequence ID" value="HJC04875.1"/>
    <property type="molecule type" value="Genomic_DNA"/>
</dbReference>
<accession>A0A9D2MXQ9</accession>
<protein>
    <submittedName>
        <fullName evidence="2">Spore coat associated protein CotJA</fullName>
    </submittedName>
</protein>
<evidence type="ECO:0000313" key="2">
    <source>
        <dbReference type="EMBL" id="HJC04875.1"/>
    </source>
</evidence>
<reference evidence="2" key="2">
    <citation type="submission" date="2021-04" db="EMBL/GenBank/DDBJ databases">
        <authorList>
            <person name="Gilroy R."/>
        </authorList>
    </citation>
    <scope>NUCLEOTIDE SEQUENCE</scope>
    <source>
        <strain evidence="2">CHK180-15479</strain>
    </source>
</reference>